<dbReference type="InParanoid" id="A0A0V0XTU0"/>
<accession>A0A0V0XTU0</accession>
<sequence>LLRRLCQPSKWLLVQVFTLCTFQGGCLSSVLS</sequence>
<dbReference type="EMBL" id="JYDH01006996">
    <property type="protein sequence ID" value="KRX91406.1"/>
    <property type="molecule type" value="Genomic_DNA"/>
</dbReference>
<evidence type="ECO:0000313" key="1">
    <source>
        <dbReference type="EMBL" id="KRX91406.1"/>
    </source>
</evidence>
<comment type="caution">
    <text evidence="1">The sequence shown here is derived from an EMBL/GenBank/DDBJ whole genome shotgun (WGS) entry which is preliminary data.</text>
</comment>
<dbReference type="Proteomes" id="UP000054776">
    <property type="component" value="Unassembled WGS sequence"/>
</dbReference>
<name>A0A0V0XTU0_TRISP</name>
<dbReference type="AlphaFoldDB" id="A0A0V0XTU0"/>
<feature type="non-terminal residue" evidence="1">
    <location>
        <position position="1"/>
    </location>
</feature>
<feature type="non-terminal residue" evidence="1">
    <location>
        <position position="32"/>
    </location>
</feature>
<reference evidence="1 2" key="1">
    <citation type="submission" date="2015-01" db="EMBL/GenBank/DDBJ databases">
        <title>Evolution of Trichinella species and genotypes.</title>
        <authorList>
            <person name="Korhonen P.K."/>
            <person name="Edoardo P."/>
            <person name="Giuseppe L.R."/>
            <person name="Gasser R.B."/>
        </authorList>
    </citation>
    <scope>NUCLEOTIDE SEQUENCE [LARGE SCALE GENOMIC DNA]</scope>
    <source>
        <strain evidence="1">ISS3</strain>
    </source>
</reference>
<gene>
    <name evidence="1" type="ORF">T01_14243</name>
</gene>
<organism evidence="1 2">
    <name type="scientific">Trichinella spiralis</name>
    <name type="common">Trichina worm</name>
    <dbReference type="NCBI Taxonomy" id="6334"/>
    <lineage>
        <taxon>Eukaryota</taxon>
        <taxon>Metazoa</taxon>
        <taxon>Ecdysozoa</taxon>
        <taxon>Nematoda</taxon>
        <taxon>Enoplea</taxon>
        <taxon>Dorylaimia</taxon>
        <taxon>Trichinellida</taxon>
        <taxon>Trichinellidae</taxon>
        <taxon>Trichinella</taxon>
    </lineage>
</organism>
<evidence type="ECO:0000313" key="2">
    <source>
        <dbReference type="Proteomes" id="UP000054776"/>
    </source>
</evidence>
<proteinExistence type="predicted"/>
<protein>
    <submittedName>
        <fullName evidence="1">Uncharacterized protein</fullName>
    </submittedName>
</protein>
<keyword evidence="2" id="KW-1185">Reference proteome</keyword>